<evidence type="ECO:0000256" key="1">
    <source>
        <dbReference type="ARBA" id="ARBA00001936"/>
    </source>
</evidence>
<dbReference type="InterPro" id="IPR045121">
    <property type="entry name" value="CoAse"/>
</dbReference>
<comment type="cofactor">
    <cofactor evidence="1">
        <name>Mn(2+)</name>
        <dbReference type="ChEBI" id="CHEBI:29035"/>
    </cofactor>
</comment>
<dbReference type="PANTHER" id="PTHR12992">
    <property type="entry name" value="NUDIX HYDROLASE"/>
    <property type="match status" value="1"/>
</dbReference>
<feature type="domain" description="Nudix hydrolase" evidence="7">
    <location>
        <begin position="32"/>
        <end position="173"/>
    </location>
</feature>
<evidence type="ECO:0000259" key="7">
    <source>
        <dbReference type="PROSITE" id="PS51462"/>
    </source>
</evidence>
<protein>
    <recommendedName>
        <fullName evidence="7">Nudix hydrolase domain-containing protein</fullName>
    </recommendedName>
</protein>
<dbReference type="SUPFAM" id="SSF55811">
    <property type="entry name" value="Nudix"/>
    <property type="match status" value="1"/>
</dbReference>
<dbReference type="InterPro" id="IPR000086">
    <property type="entry name" value="NUDIX_hydrolase_dom"/>
</dbReference>
<dbReference type="GO" id="GO:0046872">
    <property type="term" value="F:metal ion binding"/>
    <property type="evidence" value="ECO:0007669"/>
    <property type="project" value="UniProtKB-KW"/>
</dbReference>
<dbReference type="CDD" id="cd03426">
    <property type="entry name" value="NUDIX_CoAse_Nudt7"/>
    <property type="match status" value="1"/>
</dbReference>
<dbReference type="GO" id="GO:0010945">
    <property type="term" value="F:coenzyme A diphosphatase activity"/>
    <property type="evidence" value="ECO:0007669"/>
    <property type="project" value="InterPro"/>
</dbReference>
<gene>
    <name evidence="8" type="ORF">LCGC14_0639470</name>
</gene>
<accession>A0A0F9RIX4</accession>
<name>A0A0F9RIX4_9ZZZZ</name>
<comment type="caution">
    <text evidence="8">The sequence shown here is derived from an EMBL/GenBank/DDBJ whole genome shotgun (WGS) entry which is preliminary data.</text>
</comment>
<keyword evidence="6" id="KW-0464">Manganese</keyword>
<dbReference type="PANTHER" id="PTHR12992:SF11">
    <property type="entry name" value="MITOCHONDRIAL COENZYME A DIPHOSPHATASE NUDT8"/>
    <property type="match status" value="1"/>
</dbReference>
<keyword evidence="5" id="KW-0460">Magnesium</keyword>
<comment type="cofactor">
    <cofactor evidence="2">
        <name>Mg(2+)</name>
        <dbReference type="ChEBI" id="CHEBI:18420"/>
    </cofactor>
</comment>
<evidence type="ECO:0000256" key="4">
    <source>
        <dbReference type="ARBA" id="ARBA00022801"/>
    </source>
</evidence>
<evidence type="ECO:0000256" key="6">
    <source>
        <dbReference type="ARBA" id="ARBA00023211"/>
    </source>
</evidence>
<dbReference type="EMBL" id="LAZR01001152">
    <property type="protein sequence ID" value="KKN49752.1"/>
    <property type="molecule type" value="Genomic_DNA"/>
</dbReference>
<keyword evidence="4" id="KW-0378">Hydrolase</keyword>
<dbReference type="AlphaFoldDB" id="A0A0F9RIX4"/>
<dbReference type="InterPro" id="IPR015797">
    <property type="entry name" value="NUDIX_hydrolase-like_dom_sf"/>
</dbReference>
<sequence>MDKKNLIFNENLIKQRLLPCDSPSRVYLRDDFFTKAAVIFSIIPHENKPYELILIHRSDMGTRHRGEMSFPGGKFDPTFDKNLEDTALRETEEEIGVPKENIKLLGCLDDFPTMSQYIITPFLGLIDKDQKLVKDEREVQEIVKIPIDFFTSKTNFREQTIDVEDRKFPVFYFNYFDSEKQQQYTVWGATAYMIVSYIEKIYDLTISTLGLNRFKLEQIKHVKEYIKFRNHLTEKF</sequence>
<evidence type="ECO:0000313" key="8">
    <source>
        <dbReference type="EMBL" id="KKN49752.1"/>
    </source>
</evidence>
<dbReference type="Pfam" id="PF00293">
    <property type="entry name" value="NUDIX"/>
    <property type="match status" value="1"/>
</dbReference>
<reference evidence="8" key="1">
    <citation type="journal article" date="2015" name="Nature">
        <title>Complex archaea that bridge the gap between prokaryotes and eukaryotes.</title>
        <authorList>
            <person name="Spang A."/>
            <person name="Saw J.H."/>
            <person name="Jorgensen S.L."/>
            <person name="Zaremba-Niedzwiedzka K."/>
            <person name="Martijn J."/>
            <person name="Lind A.E."/>
            <person name="van Eijk R."/>
            <person name="Schleper C."/>
            <person name="Guy L."/>
            <person name="Ettema T.J."/>
        </authorList>
    </citation>
    <scope>NUCLEOTIDE SEQUENCE</scope>
</reference>
<organism evidence="8">
    <name type="scientific">marine sediment metagenome</name>
    <dbReference type="NCBI Taxonomy" id="412755"/>
    <lineage>
        <taxon>unclassified sequences</taxon>
        <taxon>metagenomes</taxon>
        <taxon>ecological metagenomes</taxon>
    </lineage>
</organism>
<dbReference type="PROSITE" id="PS51462">
    <property type="entry name" value="NUDIX"/>
    <property type="match status" value="1"/>
</dbReference>
<evidence type="ECO:0000256" key="3">
    <source>
        <dbReference type="ARBA" id="ARBA00022723"/>
    </source>
</evidence>
<evidence type="ECO:0000256" key="5">
    <source>
        <dbReference type="ARBA" id="ARBA00022842"/>
    </source>
</evidence>
<dbReference type="Gene3D" id="3.90.79.10">
    <property type="entry name" value="Nucleoside Triphosphate Pyrophosphohydrolase"/>
    <property type="match status" value="1"/>
</dbReference>
<proteinExistence type="predicted"/>
<evidence type="ECO:0000256" key="2">
    <source>
        <dbReference type="ARBA" id="ARBA00001946"/>
    </source>
</evidence>
<keyword evidence="3" id="KW-0479">Metal-binding</keyword>